<comment type="caution">
    <text evidence="2">The sequence shown here is derived from an EMBL/GenBank/DDBJ whole genome shotgun (WGS) entry which is preliminary data.</text>
</comment>
<evidence type="ECO:0000256" key="1">
    <source>
        <dbReference type="SAM" id="MobiDB-lite"/>
    </source>
</evidence>
<dbReference type="Proteomes" id="UP001642360">
    <property type="component" value="Unassembled WGS sequence"/>
</dbReference>
<evidence type="ECO:0000313" key="3">
    <source>
        <dbReference type="Proteomes" id="UP001642360"/>
    </source>
</evidence>
<protein>
    <submittedName>
        <fullName evidence="2">Uncharacterized protein</fullName>
    </submittedName>
</protein>
<reference evidence="2 3" key="1">
    <citation type="submission" date="2024-02" db="EMBL/GenBank/DDBJ databases">
        <authorList>
            <person name="Vignale AGUSTIN F."/>
            <person name="Sosa J E."/>
            <person name="Modenutti C."/>
        </authorList>
    </citation>
    <scope>NUCLEOTIDE SEQUENCE [LARGE SCALE GENOMIC DNA]</scope>
</reference>
<proteinExistence type="predicted"/>
<dbReference type="AlphaFoldDB" id="A0ABC8THZ1"/>
<dbReference type="EMBL" id="CAUOFW020005225">
    <property type="protein sequence ID" value="CAK9169069.1"/>
    <property type="molecule type" value="Genomic_DNA"/>
</dbReference>
<accession>A0ABC8THZ1</accession>
<organism evidence="2 3">
    <name type="scientific">Ilex paraguariensis</name>
    <name type="common">yerba mate</name>
    <dbReference type="NCBI Taxonomy" id="185542"/>
    <lineage>
        <taxon>Eukaryota</taxon>
        <taxon>Viridiplantae</taxon>
        <taxon>Streptophyta</taxon>
        <taxon>Embryophyta</taxon>
        <taxon>Tracheophyta</taxon>
        <taxon>Spermatophyta</taxon>
        <taxon>Magnoliopsida</taxon>
        <taxon>eudicotyledons</taxon>
        <taxon>Gunneridae</taxon>
        <taxon>Pentapetalae</taxon>
        <taxon>asterids</taxon>
        <taxon>campanulids</taxon>
        <taxon>Aquifoliales</taxon>
        <taxon>Aquifoliaceae</taxon>
        <taxon>Ilex</taxon>
    </lineage>
</organism>
<sequence>MVIDMLKAYKGKNIVVVYGEKGEDPIPCTKESSSDEEPSWMREGLETPYEDVFSNDGNDN</sequence>
<keyword evidence="3" id="KW-1185">Reference proteome</keyword>
<feature type="non-terminal residue" evidence="2">
    <location>
        <position position="60"/>
    </location>
</feature>
<name>A0ABC8THZ1_9AQUA</name>
<gene>
    <name evidence="2" type="ORF">ILEXP_LOCUS38507</name>
</gene>
<evidence type="ECO:0000313" key="2">
    <source>
        <dbReference type="EMBL" id="CAK9169069.1"/>
    </source>
</evidence>
<feature type="region of interest" description="Disordered" evidence="1">
    <location>
        <begin position="22"/>
        <end position="60"/>
    </location>
</feature>